<keyword evidence="1" id="KW-0732">Signal</keyword>
<evidence type="ECO:0000313" key="3">
    <source>
        <dbReference type="EMBL" id="OLY43747.1"/>
    </source>
</evidence>
<evidence type="ECO:0000256" key="1">
    <source>
        <dbReference type="SAM" id="SignalP"/>
    </source>
</evidence>
<feature type="domain" description="PRC-barrel" evidence="2">
    <location>
        <begin position="54"/>
        <end position="131"/>
    </location>
</feature>
<dbReference type="PANTHER" id="PTHR36505:SF1">
    <property type="entry name" value="BLR1072 PROTEIN"/>
    <property type="match status" value="1"/>
</dbReference>
<gene>
    <name evidence="3" type="ORF">PEB0149_011820</name>
</gene>
<dbReference type="Proteomes" id="UP000187344">
    <property type="component" value="Unassembled WGS sequence"/>
</dbReference>
<dbReference type="Gene3D" id="2.30.30.240">
    <property type="entry name" value="PRC-barrel domain"/>
    <property type="match status" value="1"/>
</dbReference>
<sequence>MKRLALITVLAATLAGTAFAQSPKITIEAPKEPASEVKLPNGDVVVRYVTPTETDFIASSLIDTKVLNKQDQAIGQIKDIIIRQNNVAGIVVGVGGFLGVGERYVVVDPTSIYMRHENGAWKVVVNVTKESLMAAPEFKYEEHKKL</sequence>
<dbReference type="RefSeq" id="WP_075868913.1">
    <property type="nucleotide sequence ID" value="NZ_CALYQA010000004.1"/>
</dbReference>
<keyword evidence="4" id="KW-1185">Reference proteome</keyword>
<evidence type="ECO:0000259" key="2">
    <source>
        <dbReference type="Pfam" id="PF05239"/>
    </source>
</evidence>
<evidence type="ECO:0000313" key="4">
    <source>
        <dbReference type="Proteomes" id="UP000187344"/>
    </source>
</evidence>
<dbReference type="SUPFAM" id="SSF50346">
    <property type="entry name" value="PRC-barrel domain"/>
    <property type="match status" value="1"/>
</dbReference>
<dbReference type="AlphaFoldDB" id="A0A1R0F9U2"/>
<dbReference type="Pfam" id="PF05239">
    <property type="entry name" value="PRC"/>
    <property type="match status" value="1"/>
</dbReference>
<dbReference type="InterPro" id="IPR011033">
    <property type="entry name" value="PRC_barrel-like_sf"/>
</dbReference>
<comment type="caution">
    <text evidence="3">The sequence shown here is derived from an EMBL/GenBank/DDBJ whole genome shotgun (WGS) entry which is preliminary data.</text>
</comment>
<dbReference type="InterPro" id="IPR027275">
    <property type="entry name" value="PRC-brl_dom"/>
</dbReference>
<accession>A0A1R0F9U2</accession>
<reference evidence="3 4" key="1">
    <citation type="submission" date="2016-12" db="EMBL/GenBank/DDBJ databases">
        <title>Comparative genomics of Bartonella apis.</title>
        <authorList>
            <person name="Engel P."/>
        </authorList>
    </citation>
    <scope>NUCLEOTIDE SEQUENCE [LARGE SCALE GENOMIC DNA]</scope>
    <source>
        <strain evidence="3 4">PEB0149</strain>
    </source>
</reference>
<dbReference type="KEGG" id="bapa:BBC0178_016360"/>
<name>A0A1R0F9U2_9HYPH</name>
<feature type="chain" id="PRO_5011899607" evidence="1">
    <location>
        <begin position="21"/>
        <end position="146"/>
    </location>
</feature>
<protein>
    <submittedName>
        <fullName evidence="3">PRC-barrel domain-containing protein</fullName>
    </submittedName>
</protein>
<dbReference type="GeneID" id="99980929"/>
<proteinExistence type="predicted"/>
<feature type="signal peptide" evidence="1">
    <location>
        <begin position="1"/>
        <end position="20"/>
    </location>
</feature>
<dbReference type="OrthoDB" id="7818259at2"/>
<dbReference type="EMBL" id="LXYT01000001">
    <property type="protein sequence ID" value="OLY43747.1"/>
    <property type="molecule type" value="Genomic_DNA"/>
</dbReference>
<dbReference type="PANTHER" id="PTHR36505">
    <property type="entry name" value="BLR1072 PROTEIN"/>
    <property type="match status" value="1"/>
</dbReference>
<organism evidence="3 4">
    <name type="scientific">Bartonella apis</name>
    <dbReference type="NCBI Taxonomy" id="1686310"/>
    <lineage>
        <taxon>Bacteria</taxon>
        <taxon>Pseudomonadati</taxon>
        <taxon>Pseudomonadota</taxon>
        <taxon>Alphaproteobacteria</taxon>
        <taxon>Hyphomicrobiales</taxon>
        <taxon>Bartonellaceae</taxon>
        <taxon>Bartonella</taxon>
    </lineage>
</organism>